<organism evidence="7">
    <name type="scientific">Menopon gallinae</name>
    <name type="common">poultry shaft louse</name>
    <dbReference type="NCBI Taxonomy" id="328185"/>
    <lineage>
        <taxon>Eukaryota</taxon>
        <taxon>Metazoa</taxon>
        <taxon>Ecdysozoa</taxon>
        <taxon>Arthropoda</taxon>
        <taxon>Hexapoda</taxon>
        <taxon>Insecta</taxon>
        <taxon>Pterygota</taxon>
        <taxon>Neoptera</taxon>
        <taxon>Paraneoptera</taxon>
        <taxon>Psocodea</taxon>
        <taxon>Troctomorpha</taxon>
        <taxon>Phthiraptera</taxon>
        <taxon>Amblycera</taxon>
        <taxon>Menoponidae</taxon>
        <taxon>Menopon</taxon>
    </lineage>
</organism>
<evidence type="ECO:0000256" key="1">
    <source>
        <dbReference type="ARBA" id="ARBA00005964"/>
    </source>
</evidence>
<comment type="similarity">
    <text evidence="1 5">Belongs to the type-B carboxylesterase/lipase family.</text>
</comment>
<dbReference type="Pfam" id="PF00135">
    <property type="entry name" value="COesterase"/>
    <property type="match status" value="1"/>
</dbReference>
<dbReference type="PROSITE" id="PS00122">
    <property type="entry name" value="CARBOXYLESTERASE_B_1"/>
    <property type="match status" value="1"/>
</dbReference>
<keyword evidence="2" id="KW-0719">Serine esterase</keyword>
<feature type="domain" description="Carboxylesterase type B" evidence="6">
    <location>
        <begin position="2"/>
        <end position="440"/>
    </location>
</feature>
<proteinExistence type="inferred from homology"/>
<protein>
    <recommendedName>
        <fullName evidence="5">Carboxylic ester hydrolase</fullName>
        <ecNumber evidence="5">3.1.1.-</ecNumber>
    </recommendedName>
</protein>
<dbReference type="AlphaFoldDB" id="A0AAW2I618"/>
<dbReference type="GO" id="GO:0052689">
    <property type="term" value="F:carboxylic ester hydrolase activity"/>
    <property type="evidence" value="ECO:0007669"/>
    <property type="project" value="UniProtKB-KW"/>
</dbReference>
<evidence type="ECO:0000256" key="5">
    <source>
        <dbReference type="RuleBase" id="RU361235"/>
    </source>
</evidence>
<evidence type="ECO:0000256" key="3">
    <source>
        <dbReference type="ARBA" id="ARBA00022801"/>
    </source>
</evidence>
<dbReference type="PROSITE" id="PS00941">
    <property type="entry name" value="CARBOXYLESTERASE_B_2"/>
    <property type="match status" value="1"/>
</dbReference>
<name>A0AAW2I618_9NEOP</name>
<keyword evidence="4" id="KW-0325">Glycoprotein</keyword>
<dbReference type="SUPFAM" id="SSF53474">
    <property type="entry name" value="alpha/beta-Hydrolases"/>
    <property type="match status" value="1"/>
</dbReference>
<evidence type="ECO:0000256" key="2">
    <source>
        <dbReference type="ARBA" id="ARBA00022487"/>
    </source>
</evidence>
<dbReference type="InterPro" id="IPR029058">
    <property type="entry name" value="AB_hydrolase_fold"/>
</dbReference>
<gene>
    <name evidence="7" type="ORF">PYX00_004807</name>
</gene>
<dbReference type="EC" id="3.1.1.-" evidence="5"/>
<dbReference type="Gene3D" id="3.40.50.1820">
    <property type="entry name" value="alpha/beta hydrolase"/>
    <property type="match status" value="1"/>
</dbReference>
<dbReference type="InterPro" id="IPR050309">
    <property type="entry name" value="Type-B_Carboxylest/Lipase"/>
</dbReference>
<keyword evidence="3 5" id="KW-0378">Hydrolase</keyword>
<dbReference type="InterPro" id="IPR019819">
    <property type="entry name" value="Carboxylesterase_B_CS"/>
</dbReference>
<dbReference type="PANTHER" id="PTHR11559">
    <property type="entry name" value="CARBOXYLESTERASE"/>
    <property type="match status" value="1"/>
</dbReference>
<accession>A0AAW2I618</accession>
<sequence>MQPPQEPEKWEGVREAVKDGVICPQRNIFIKSLFFLAGEEDCLYLNVYTPKVNATSDLLPVMVFYHGGAWVTGSGNSKYYPPEYLLDKDVVLVSIEYRLGPLGFLSMEDEELPGNLGLKDQVQSLKWIQKNIKSFGGNPDLVTIFGESAGGASVHYHMLSPMSRGLFHRAISQSGTGMCSWALGAPGVTRNNTIKLAKVLGCPSSPTRDMIACLRKKPFGEIITTDVEFMVWNKGPMIPFKPVVEKSRDGFIPQHPEDATRAGKLAKVPWMTGVNSGEGAMGAAAFYDDEKLVKEFDEKFNELVPIIFFLHREKGLDVQEAARQIRRFYFGGKPVDNSTVNRVVDLYTDAWFLAGADEAVRLSYEYAKAPVYYYYFSYRGSASFSSIFGDVKQDMGTCHADELIYLFPMERLFPDVKFSEKDEEYIKIFVDLWTNFARTG</sequence>
<reference evidence="7" key="1">
    <citation type="journal article" date="2024" name="Gigascience">
        <title>Chromosome-level genome of the poultry shaft louse Menopon gallinae provides insight into the host-switching and adaptive evolution of parasitic lice.</title>
        <authorList>
            <person name="Xu Y."/>
            <person name="Ma L."/>
            <person name="Liu S."/>
            <person name="Liang Y."/>
            <person name="Liu Q."/>
            <person name="He Z."/>
            <person name="Tian L."/>
            <person name="Duan Y."/>
            <person name="Cai W."/>
            <person name="Li H."/>
            <person name="Song F."/>
        </authorList>
    </citation>
    <scope>NUCLEOTIDE SEQUENCE</scope>
    <source>
        <strain evidence="7">Cailab_2023a</strain>
    </source>
</reference>
<comment type="caution">
    <text evidence="7">The sequence shown here is derived from an EMBL/GenBank/DDBJ whole genome shotgun (WGS) entry which is preliminary data.</text>
</comment>
<dbReference type="InterPro" id="IPR019826">
    <property type="entry name" value="Carboxylesterase_B_AS"/>
</dbReference>
<evidence type="ECO:0000259" key="6">
    <source>
        <dbReference type="Pfam" id="PF00135"/>
    </source>
</evidence>
<evidence type="ECO:0000256" key="4">
    <source>
        <dbReference type="ARBA" id="ARBA00023180"/>
    </source>
</evidence>
<dbReference type="EMBL" id="JARGDH010000002">
    <property type="protein sequence ID" value="KAL0277569.1"/>
    <property type="molecule type" value="Genomic_DNA"/>
</dbReference>
<dbReference type="InterPro" id="IPR002018">
    <property type="entry name" value="CarbesteraseB"/>
</dbReference>
<evidence type="ECO:0000313" key="7">
    <source>
        <dbReference type="EMBL" id="KAL0277569.1"/>
    </source>
</evidence>